<comment type="caution">
    <text evidence="1">The sequence shown here is derived from an EMBL/GenBank/DDBJ whole genome shotgun (WGS) entry which is preliminary data.</text>
</comment>
<dbReference type="EMBL" id="JAGFNK010000400">
    <property type="protein sequence ID" value="KAI9450970.1"/>
    <property type="molecule type" value="Genomic_DNA"/>
</dbReference>
<reference evidence="1" key="1">
    <citation type="submission" date="2021-03" db="EMBL/GenBank/DDBJ databases">
        <title>Evolutionary priming and transition to the ectomycorrhizal habit in an iconic lineage of mushroom-forming fungi: is preadaptation a requirement?</title>
        <authorList>
            <consortium name="DOE Joint Genome Institute"/>
            <person name="Looney B.P."/>
            <person name="Miyauchi S."/>
            <person name="Morin E."/>
            <person name="Drula E."/>
            <person name="Courty P.E."/>
            <person name="Chicoki N."/>
            <person name="Fauchery L."/>
            <person name="Kohler A."/>
            <person name="Kuo A."/>
            <person name="LaButti K."/>
            <person name="Pangilinan J."/>
            <person name="Lipzen A."/>
            <person name="Riley R."/>
            <person name="Andreopoulos W."/>
            <person name="He G."/>
            <person name="Johnson J."/>
            <person name="Barry K.W."/>
            <person name="Grigoriev I.V."/>
            <person name="Nagy L."/>
            <person name="Hibbett D."/>
            <person name="Henrissat B."/>
            <person name="Matheny P.B."/>
            <person name="Labbe J."/>
            <person name="Martin A.F."/>
        </authorList>
    </citation>
    <scope>NUCLEOTIDE SEQUENCE</scope>
    <source>
        <strain evidence="1">BPL698</strain>
    </source>
</reference>
<protein>
    <submittedName>
        <fullName evidence="1">Uncharacterized protein</fullName>
    </submittedName>
</protein>
<evidence type="ECO:0000313" key="1">
    <source>
        <dbReference type="EMBL" id="KAI9450970.1"/>
    </source>
</evidence>
<gene>
    <name evidence="1" type="ORF">F5148DRAFT_1240857</name>
</gene>
<accession>A0ACC0TVN8</accession>
<proteinExistence type="predicted"/>
<organism evidence="1 2">
    <name type="scientific">Russula earlei</name>
    <dbReference type="NCBI Taxonomy" id="71964"/>
    <lineage>
        <taxon>Eukaryota</taxon>
        <taxon>Fungi</taxon>
        <taxon>Dikarya</taxon>
        <taxon>Basidiomycota</taxon>
        <taxon>Agaricomycotina</taxon>
        <taxon>Agaricomycetes</taxon>
        <taxon>Russulales</taxon>
        <taxon>Russulaceae</taxon>
        <taxon>Russula</taxon>
    </lineage>
</organism>
<keyword evidence="2" id="KW-1185">Reference proteome</keyword>
<sequence length="350" mass="38432">MLVRPLPGASYHTLETILHSFADVNPDAVGRLNSAYGHSEKQGFTSASEENTRLPAPNLPTTTRRRGGPPVLLTLILLFSMAFVASAFWEYTPSPFPLSHLPDRHALMADHLTSAFLSRPYRTLLNENYDGALKLLEQRLKCAREGCPQANLRDYLFRTYPLTDLSLNRTDVTPSAVVLHWQGTDRGLNPVLVTNSDAILDASTPTGHTQASLDGSSSCGEEEIEYMEELADIHSAVGMLTAIDALLRSGYRPSRTLVFSLILGEASCDASNVSEHLYATYGELDFGTELDTPLFICKNGRFEALGRFIGMISRVMVVSHPPSATARQTEAKSSNEGEHRTARCGRILIH</sequence>
<name>A0ACC0TVN8_9AGAM</name>
<dbReference type="Proteomes" id="UP001207468">
    <property type="component" value="Unassembled WGS sequence"/>
</dbReference>
<evidence type="ECO:0000313" key="2">
    <source>
        <dbReference type="Proteomes" id="UP001207468"/>
    </source>
</evidence>